<evidence type="ECO:0000313" key="1">
    <source>
        <dbReference type="EMBL" id="QPJ64801.1"/>
    </source>
</evidence>
<dbReference type="KEGG" id="nva:G3M78_05115"/>
<sequence length="245" mass="28559">MLVFKRDISKRETGPLPEGLSEEEAKYESYHRKLFPYTIVRGGLDLAYKEMDDMMDYVENDHTPPAGSSRRDFPADIPAWYRSRFPWSANFLSMEETHSALVIMAKAMDSFGTREKMKTIHWMVLYDCVHFIVDLYNKLLEDSADKARDINLSNGVAVDFDDFINQYWFDIDFALLSKPDYPHQVHAERKGEIEYWVDDLMIDGTEPLKAMEEAAREFKLDPATQALLRRDPVTPQMLELESVRL</sequence>
<accession>A0A7T0G322</accession>
<dbReference type="Proteomes" id="UP000594464">
    <property type="component" value="Chromosome"/>
</dbReference>
<protein>
    <submittedName>
        <fullName evidence="1">Uncharacterized protein</fullName>
    </submittedName>
</protein>
<proteinExistence type="predicted"/>
<evidence type="ECO:0000313" key="2">
    <source>
        <dbReference type="Proteomes" id="UP000594464"/>
    </source>
</evidence>
<dbReference type="EMBL" id="CP048620">
    <property type="protein sequence ID" value="QPJ64801.1"/>
    <property type="molecule type" value="Genomic_DNA"/>
</dbReference>
<reference evidence="2" key="1">
    <citation type="submission" date="2020-02" db="EMBL/GenBank/DDBJ databases">
        <title>Genomic and physiological characterization of two novel Nitrospinaceae genera.</title>
        <authorList>
            <person name="Mueller A.J."/>
            <person name="Jung M.-Y."/>
            <person name="Strachan C.R."/>
            <person name="Herbold C.W."/>
            <person name="Kirkegaard R.H."/>
            <person name="Daims H."/>
        </authorList>
    </citation>
    <scope>NUCLEOTIDE SEQUENCE [LARGE SCALE GENOMIC DNA]</scope>
</reference>
<organism evidence="1 2">
    <name type="scientific">Candidatus Nitrohelix vancouverensis</name>
    <dbReference type="NCBI Taxonomy" id="2705534"/>
    <lineage>
        <taxon>Bacteria</taxon>
        <taxon>Pseudomonadati</taxon>
        <taxon>Nitrospinota/Tectimicrobiota group</taxon>
        <taxon>Nitrospinota</taxon>
        <taxon>Nitrospinia</taxon>
        <taxon>Nitrospinales</taxon>
        <taxon>Nitrospinaceae</taxon>
        <taxon>Candidatus Nitrohelix</taxon>
    </lineage>
</organism>
<dbReference type="AlphaFoldDB" id="A0A7T0G322"/>
<gene>
    <name evidence="1" type="ORF">G3M78_05115</name>
</gene>
<name>A0A7T0G322_9BACT</name>